<name>A0A8T2SPD7_CERRI</name>
<evidence type="ECO:0000313" key="4">
    <source>
        <dbReference type="EMBL" id="KAH7352845.1"/>
    </source>
</evidence>
<keyword evidence="5" id="KW-1185">Reference proteome</keyword>
<dbReference type="GO" id="GO:0016787">
    <property type="term" value="F:hydrolase activity"/>
    <property type="evidence" value="ECO:0007669"/>
    <property type="project" value="UniProtKB-KW"/>
</dbReference>
<protein>
    <recommendedName>
        <fullName evidence="3">SGNH hydrolase-type esterase domain-containing protein</fullName>
    </recommendedName>
</protein>
<accession>A0A8T2SPD7</accession>
<dbReference type="PANTHER" id="PTHR14209">
    <property type="entry name" value="ISOAMYL ACETATE-HYDROLYZING ESTERASE 1"/>
    <property type="match status" value="1"/>
</dbReference>
<organism evidence="4 5">
    <name type="scientific">Ceratopteris richardii</name>
    <name type="common">Triangle waterfern</name>
    <dbReference type="NCBI Taxonomy" id="49495"/>
    <lineage>
        <taxon>Eukaryota</taxon>
        <taxon>Viridiplantae</taxon>
        <taxon>Streptophyta</taxon>
        <taxon>Embryophyta</taxon>
        <taxon>Tracheophyta</taxon>
        <taxon>Polypodiopsida</taxon>
        <taxon>Polypodiidae</taxon>
        <taxon>Polypodiales</taxon>
        <taxon>Pteridineae</taxon>
        <taxon>Pteridaceae</taxon>
        <taxon>Parkerioideae</taxon>
        <taxon>Ceratopteris</taxon>
    </lineage>
</organism>
<gene>
    <name evidence="4" type="ORF">KP509_19G066500</name>
</gene>
<feature type="domain" description="SGNH hydrolase-type esterase" evidence="3">
    <location>
        <begin position="7"/>
        <end position="198"/>
    </location>
</feature>
<dbReference type="PANTHER" id="PTHR14209:SF19">
    <property type="entry name" value="ISOAMYL ACETATE-HYDROLYZING ESTERASE 1 HOMOLOG"/>
    <property type="match status" value="1"/>
</dbReference>
<comment type="caution">
    <text evidence="4">The sequence shown here is derived from an EMBL/GenBank/DDBJ whole genome shotgun (WGS) entry which is preliminary data.</text>
</comment>
<dbReference type="SUPFAM" id="SSF52266">
    <property type="entry name" value="SGNH hydrolase"/>
    <property type="match status" value="1"/>
</dbReference>
<keyword evidence="2" id="KW-0378">Hydrolase</keyword>
<evidence type="ECO:0000259" key="3">
    <source>
        <dbReference type="Pfam" id="PF13472"/>
    </source>
</evidence>
<proteinExistence type="inferred from homology"/>
<dbReference type="InterPro" id="IPR013830">
    <property type="entry name" value="SGNH_hydro"/>
</dbReference>
<dbReference type="EMBL" id="CM035424">
    <property type="protein sequence ID" value="KAH7352845.1"/>
    <property type="molecule type" value="Genomic_DNA"/>
</dbReference>
<sequence length="240" mass="26931">MRPRFVLFGDSITQGSFSPNGGWGASLANKYCRQADVVLRGYSGYNTRWALFLLAKNFPEKSTHPPYLVTVFFGANDAVLLDSKDNSKHVPLEEYKSNLLKIVSHIKASNNAAHIILITPPPVSEEHLQIRAWENYGVPLSEPPSRRNETTEMYAKACIEASKEANVAIIDLWSSMQEQPGWQTKYLSDGLHLTPDGNSFVFEKLLEVLKAKGLCSEAMDFDFINFPQIDANDPLKSFIF</sequence>
<dbReference type="OMA" id="WESAMIR"/>
<dbReference type="Proteomes" id="UP000825935">
    <property type="component" value="Chromosome 19"/>
</dbReference>
<dbReference type="FunFam" id="3.40.50.1110:FF:000002">
    <property type="entry name" value="isoamyl acetate-hydrolyzing esterase 1 homolog"/>
    <property type="match status" value="1"/>
</dbReference>
<evidence type="ECO:0000313" key="5">
    <source>
        <dbReference type="Proteomes" id="UP000825935"/>
    </source>
</evidence>
<reference evidence="4" key="1">
    <citation type="submission" date="2021-08" db="EMBL/GenBank/DDBJ databases">
        <title>WGS assembly of Ceratopteris richardii.</title>
        <authorList>
            <person name="Marchant D.B."/>
            <person name="Chen G."/>
            <person name="Jenkins J."/>
            <person name="Shu S."/>
            <person name="Leebens-Mack J."/>
            <person name="Grimwood J."/>
            <person name="Schmutz J."/>
            <person name="Soltis P."/>
            <person name="Soltis D."/>
            <person name="Chen Z.-H."/>
        </authorList>
    </citation>
    <scope>NUCLEOTIDE SEQUENCE</scope>
    <source>
        <strain evidence="4">Whitten #5841</strain>
        <tissue evidence="4">Leaf</tissue>
    </source>
</reference>
<dbReference type="Pfam" id="PF13472">
    <property type="entry name" value="Lipase_GDSL_2"/>
    <property type="match status" value="1"/>
</dbReference>
<dbReference type="CDD" id="cd01838">
    <property type="entry name" value="Isoamyl_acetate_hydrolase_like"/>
    <property type="match status" value="1"/>
</dbReference>
<dbReference type="Gene3D" id="3.40.50.1110">
    <property type="entry name" value="SGNH hydrolase"/>
    <property type="match status" value="1"/>
</dbReference>
<dbReference type="OrthoDB" id="671439at2759"/>
<dbReference type="AlphaFoldDB" id="A0A8T2SPD7"/>
<comment type="similarity">
    <text evidence="1">Belongs to the 'GDSL' lipolytic enzyme family.</text>
</comment>
<dbReference type="InterPro" id="IPR045136">
    <property type="entry name" value="Iah1-like"/>
</dbReference>
<dbReference type="InterPro" id="IPR036514">
    <property type="entry name" value="SGNH_hydro_sf"/>
</dbReference>
<evidence type="ECO:0000256" key="1">
    <source>
        <dbReference type="ARBA" id="ARBA00008668"/>
    </source>
</evidence>
<evidence type="ECO:0000256" key="2">
    <source>
        <dbReference type="ARBA" id="ARBA00022801"/>
    </source>
</evidence>